<dbReference type="OrthoDB" id="9781621at2"/>
<dbReference type="RefSeq" id="WP_078500084.1">
    <property type="nucleotide sequence ID" value="NZ_MSZX01000006.1"/>
</dbReference>
<dbReference type="AlphaFoldDB" id="A0A1T2XAU7"/>
<reference evidence="10 11" key="1">
    <citation type="submission" date="2017-01" db="EMBL/GenBank/DDBJ databases">
        <title>Genome analysis of Paenibacillus selenitrireducens ES3-24.</title>
        <authorList>
            <person name="Xu D."/>
            <person name="Yao R."/>
            <person name="Zheng S."/>
        </authorList>
    </citation>
    <scope>NUCLEOTIDE SEQUENCE [LARGE SCALE GENOMIC DNA]</scope>
    <source>
        <strain evidence="10 11">ES3-24</strain>
    </source>
</reference>
<keyword evidence="6" id="KW-0520">NAD</keyword>
<evidence type="ECO:0000313" key="10">
    <source>
        <dbReference type="EMBL" id="OPA76960.1"/>
    </source>
</evidence>
<keyword evidence="8" id="KW-0472">Membrane</keyword>
<keyword evidence="8" id="KW-0812">Transmembrane</keyword>
<proteinExistence type="inferred from homology"/>
<protein>
    <recommendedName>
        <fullName evidence="2">NADH:ubiquinone reductase (non-electrogenic)</fullName>
        <ecNumber evidence="2">1.6.5.9</ecNumber>
    </recommendedName>
</protein>
<dbReference type="GO" id="GO:0050136">
    <property type="term" value="F:NADH dehydrogenase (quinone) (non-electrogenic) activity"/>
    <property type="evidence" value="ECO:0007669"/>
    <property type="project" value="UniProtKB-EC"/>
</dbReference>
<dbReference type="EC" id="1.6.5.9" evidence="2"/>
<keyword evidence="4" id="KW-0274">FAD</keyword>
<keyword evidence="5" id="KW-0560">Oxidoreductase</keyword>
<accession>A0A1T2XAU7</accession>
<dbReference type="PANTHER" id="PTHR43706">
    <property type="entry name" value="NADH DEHYDROGENASE"/>
    <property type="match status" value="1"/>
</dbReference>
<dbReference type="InterPro" id="IPR045024">
    <property type="entry name" value="NDH-2"/>
</dbReference>
<comment type="catalytic activity">
    <reaction evidence="7">
        <text>a quinone + NADH + H(+) = a quinol + NAD(+)</text>
        <dbReference type="Rhea" id="RHEA:46160"/>
        <dbReference type="ChEBI" id="CHEBI:15378"/>
        <dbReference type="ChEBI" id="CHEBI:24646"/>
        <dbReference type="ChEBI" id="CHEBI:57540"/>
        <dbReference type="ChEBI" id="CHEBI:57945"/>
        <dbReference type="ChEBI" id="CHEBI:132124"/>
        <dbReference type="EC" id="1.6.5.9"/>
    </reaction>
</comment>
<feature type="transmembrane region" description="Helical" evidence="8">
    <location>
        <begin position="370"/>
        <end position="391"/>
    </location>
</feature>
<feature type="transmembrane region" description="Helical" evidence="8">
    <location>
        <begin position="544"/>
        <end position="570"/>
    </location>
</feature>
<dbReference type="STRING" id="1324314.BVG16_17645"/>
<evidence type="ECO:0000256" key="6">
    <source>
        <dbReference type="ARBA" id="ARBA00023027"/>
    </source>
</evidence>
<dbReference type="InterPro" id="IPR036188">
    <property type="entry name" value="FAD/NAD-bd_sf"/>
</dbReference>
<dbReference type="SUPFAM" id="SSF51905">
    <property type="entry name" value="FAD/NAD(P)-binding domain"/>
    <property type="match status" value="2"/>
</dbReference>
<dbReference type="Gene3D" id="3.50.50.100">
    <property type="match status" value="1"/>
</dbReference>
<dbReference type="InterPro" id="IPR023753">
    <property type="entry name" value="FAD/NAD-binding_dom"/>
</dbReference>
<dbReference type="EMBL" id="MSZX01000006">
    <property type="protein sequence ID" value="OPA76960.1"/>
    <property type="molecule type" value="Genomic_DNA"/>
</dbReference>
<evidence type="ECO:0000256" key="8">
    <source>
        <dbReference type="SAM" id="Phobius"/>
    </source>
</evidence>
<organism evidence="10 11">
    <name type="scientific">Paenibacillus selenitireducens</name>
    <dbReference type="NCBI Taxonomy" id="1324314"/>
    <lineage>
        <taxon>Bacteria</taxon>
        <taxon>Bacillati</taxon>
        <taxon>Bacillota</taxon>
        <taxon>Bacilli</taxon>
        <taxon>Bacillales</taxon>
        <taxon>Paenibacillaceae</taxon>
        <taxon>Paenibacillus</taxon>
    </lineage>
</organism>
<evidence type="ECO:0000256" key="2">
    <source>
        <dbReference type="ARBA" id="ARBA00012637"/>
    </source>
</evidence>
<dbReference type="Proteomes" id="UP000190188">
    <property type="component" value="Unassembled WGS sequence"/>
</dbReference>
<evidence type="ECO:0000256" key="4">
    <source>
        <dbReference type="ARBA" id="ARBA00022827"/>
    </source>
</evidence>
<comment type="similarity">
    <text evidence="1">Belongs to the NADH dehydrogenase family.</text>
</comment>
<evidence type="ECO:0000313" key="11">
    <source>
        <dbReference type="Proteomes" id="UP000190188"/>
    </source>
</evidence>
<keyword evidence="11" id="KW-1185">Reference proteome</keyword>
<evidence type="ECO:0000256" key="5">
    <source>
        <dbReference type="ARBA" id="ARBA00023002"/>
    </source>
</evidence>
<comment type="caution">
    <text evidence="10">The sequence shown here is derived from an EMBL/GenBank/DDBJ whole genome shotgun (WGS) entry which is preliminary data.</text>
</comment>
<dbReference type="Pfam" id="PF07992">
    <property type="entry name" value="Pyr_redox_2"/>
    <property type="match status" value="1"/>
</dbReference>
<feature type="domain" description="FAD/NAD(P)-binding" evidence="9">
    <location>
        <begin position="4"/>
        <end position="324"/>
    </location>
</feature>
<name>A0A1T2XAU7_9BACL</name>
<evidence type="ECO:0000256" key="3">
    <source>
        <dbReference type="ARBA" id="ARBA00022630"/>
    </source>
</evidence>
<dbReference type="PANTHER" id="PTHR43706:SF47">
    <property type="entry name" value="EXTERNAL NADH-UBIQUINONE OXIDOREDUCTASE 1, MITOCHONDRIAL-RELATED"/>
    <property type="match status" value="1"/>
</dbReference>
<feature type="transmembrane region" description="Helical" evidence="8">
    <location>
        <begin position="582"/>
        <end position="605"/>
    </location>
</feature>
<gene>
    <name evidence="10" type="ORF">BVG16_17645</name>
</gene>
<dbReference type="PRINTS" id="PR00411">
    <property type="entry name" value="PNDRDTASEI"/>
</dbReference>
<dbReference type="PRINTS" id="PR00368">
    <property type="entry name" value="FADPNR"/>
</dbReference>
<keyword evidence="8" id="KW-1133">Transmembrane helix</keyword>
<keyword evidence="3" id="KW-0285">Flavoprotein</keyword>
<evidence type="ECO:0000256" key="7">
    <source>
        <dbReference type="ARBA" id="ARBA00047599"/>
    </source>
</evidence>
<sequence>MTKKIVVLGGGYGGVLTAKKLAKKFKKGSGVEIKLIDRKPYHTLLTELHEVAAGRVEEDSIKVDLKKIFAGRNVDVVLDDIANIDFDNNTLHSKGNNKYQYDYLVIGTGCKPSYFGISGAEEHAFSLWSYEDAVKLREHIRNMFIAAVKETNPTIRKQMLTFVVVGAGFTGIEMIGELGEYKEQLCKEFYVEPSEVRLVVADMAPKILPILPDKLIAKAKKRLDKLGIEVITGTQITGVSPTSVSLGESGDIEAKTVIWTAGVEGSDLVGDLDLEQKGRKRIVTNEHLQSVDHKNVYVVGDNIFFIPEGEERPVPQMVENAENAAPVIANNIHAVITGGEQKAYKPVFHGAMVCIGGRYGVANVGLPGKMFMFSGFMAMFFKHFINLFYLFQVCGFNKCYSYMLHEFFHVPNRRSFVGGHLSKRSPNFWLVPLRVFVGAMWLKEGLNKLPKVWKDPTNIFLIPAKAVDGTSAATQAISDVHQTVDASAAASAVEGAKTAVEAIPVPGFISNMVNGTMDMFFYTNDGGYTFLATLFQTAMVAGEIIFGLMLIAGLFTSIASIATIGMGLMIWTSGMAPYEMLWYWFAGCALIGGSGSTLGLDYYLYPHLKRIWKKIPIVRKWYIYAD</sequence>
<evidence type="ECO:0000256" key="1">
    <source>
        <dbReference type="ARBA" id="ARBA00005272"/>
    </source>
</evidence>
<evidence type="ECO:0000259" key="9">
    <source>
        <dbReference type="Pfam" id="PF07992"/>
    </source>
</evidence>